<dbReference type="InterPro" id="IPR001650">
    <property type="entry name" value="Helicase_C-like"/>
</dbReference>
<gene>
    <name evidence="3" type="ORF">OEZ85_005950</name>
</gene>
<dbReference type="EMBL" id="CP126218">
    <property type="protein sequence ID" value="WIA20092.1"/>
    <property type="molecule type" value="Genomic_DNA"/>
</dbReference>
<dbReference type="Gene3D" id="3.40.50.300">
    <property type="entry name" value="P-loop containing nucleotide triphosphate hydrolases"/>
    <property type="match status" value="1"/>
</dbReference>
<reference evidence="3 4" key="1">
    <citation type="submission" date="2023-05" db="EMBL/GenBank/DDBJ databases">
        <title>A 100% complete, gapless, phased diploid assembly of the Scenedesmus obliquus UTEX 3031 genome.</title>
        <authorList>
            <person name="Biondi T.C."/>
            <person name="Hanschen E.R."/>
            <person name="Kwon T."/>
            <person name="Eng W."/>
            <person name="Kruse C.P.S."/>
            <person name="Koehler S.I."/>
            <person name="Kunde Y."/>
            <person name="Gleasner C.D."/>
            <person name="You Mak K.T."/>
            <person name="Polle J."/>
            <person name="Hovde B.T."/>
            <person name="Starkenburg S.R."/>
        </authorList>
    </citation>
    <scope>NUCLEOTIDE SEQUENCE [LARGE SCALE GENOMIC DNA]</scope>
    <source>
        <strain evidence="3 4">DOE0152z</strain>
    </source>
</reference>
<dbReference type="CDD" id="cd18785">
    <property type="entry name" value="SF2_C"/>
    <property type="match status" value="1"/>
</dbReference>
<dbReference type="PANTHER" id="PTHR47396:SF1">
    <property type="entry name" value="ATP-DEPENDENT HELICASE IRC3-RELATED"/>
    <property type="match status" value="1"/>
</dbReference>
<evidence type="ECO:0000313" key="3">
    <source>
        <dbReference type="EMBL" id="WIA20092.1"/>
    </source>
</evidence>
<dbReference type="Pfam" id="PF00271">
    <property type="entry name" value="Helicase_C"/>
    <property type="match status" value="1"/>
</dbReference>
<feature type="region of interest" description="Disordered" evidence="1">
    <location>
        <begin position="490"/>
        <end position="509"/>
    </location>
</feature>
<keyword evidence="4" id="KW-1185">Reference proteome</keyword>
<feature type="compositionally biased region" description="Low complexity" evidence="1">
    <location>
        <begin position="492"/>
        <end position="509"/>
    </location>
</feature>
<dbReference type="PROSITE" id="PS51194">
    <property type="entry name" value="HELICASE_CTER"/>
    <property type="match status" value="1"/>
</dbReference>
<evidence type="ECO:0000256" key="1">
    <source>
        <dbReference type="SAM" id="MobiDB-lite"/>
    </source>
</evidence>
<protein>
    <recommendedName>
        <fullName evidence="2">Helicase C-terminal domain-containing protein</fullName>
    </recommendedName>
</protein>
<dbReference type="PANTHER" id="PTHR47396">
    <property type="entry name" value="TYPE I RESTRICTION ENZYME ECOKI R PROTEIN"/>
    <property type="match status" value="1"/>
</dbReference>
<evidence type="ECO:0000313" key="4">
    <source>
        <dbReference type="Proteomes" id="UP001244341"/>
    </source>
</evidence>
<dbReference type="InterPro" id="IPR027417">
    <property type="entry name" value="P-loop_NTPase"/>
</dbReference>
<proteinExistence type="predicted"/>
<evidence type="ECO:0000259" key="2">
    <source>
        <dbReference type="PROSITE" id="PS51194"/>
    </source>
</evidence>
<accession>A0ABY8UF08</accession>
<sequence>MRLNVLQHCLLGAQHALSAFPATQSAQILDAWLKPLVEEAAWELSRGLAEAAARAKGLADWLADAAQRVKVAENPSSEQLADSLKAAAKQLHNMRNSARTSLALREGVCKMLTSNNTSDTNASGWPAHQRQLDAWLAAFAAAYEAEQQLLGEEGAWPNIAAAVVEPTGAGKTGIINLAAFAALGPSAPPGSACKVLVVTPNIVIAEAVLEYFAAAAKVLLTATPFRGDGADLPPRALFGGDALRIKERIREGLISNMAYAPVPVSSVQGSHTAQTYSGSQQLQQLSERLDIQDMSLRNQEVRKSTMRYSMQLAQKLRDASGERHTIIAQAVDTEDADLLWQEWTELSQQEFGGRFTVDRTHTGRGLTAQHREDVKERAKAGLLDVVIHVGQLGEGFDAPALSVVAVFRVFRNMAPFMQLLGRAARRIKDSHTGQPIPASHPANIAFLVAHPLLGYHKHWSIYKAERQDDAGELKARGRASNLRLLSFTYPPAGTSSSRESAAAGTESAASGRFGAGMGQAAGLQGTGRDTAAVKADLAAALQSMLTGGGKLQLDKLTQMRQELSAPAARLPELRKVKDDMAPWLDHVGTSGAGRTVDVVRRDMLQALSELIALQAAAA</sequence>
<dbReference type="SUPFAM" id="SSF52540">
    <property type="entry name" value="P-loop containing nucleoside triphosphate hydrolases"/>
    <property type="match status" value="1"/>
</dbReference>
<name>A0ABY8UF08_TETOB</name>
<dbReference type="InterPro" id="IPR050742">
    <property type="entry name" value="Helicase_Restrict-Modif_Enz"/>
</dbReference>
<dbReference type="Proteomes" id="UP001244341">
    <property type="component" value="Chromosome 11b"/>
</dbReference>
<feature type="domain" description="Helicase C-terminal" evidence="2">
    <location>
        <begin position="311"/>
        <end position="486"/>
    </location>
</feature>
<organism evidence="3 4">
    <name type="scientific">Tetradesmus obliquus</name>
    <name type="common">Green alga</name>
    <name type="synonym">Acutodesmus obliquus</name>
    <dbReference type="NCBI Taxonomy" id="3088"/>
    <lineage>
        <taxon>Eukaryota</taxon>
        <taxon>Viridiplantae</taxon>
        <taxon>Chlorophyta</taxon>
        <taxon>core chlorophytes</taxon>
        <taxon>Chlorophyceae</taxon>
        <taxon>CS clade</taxon>
        <taxon>Sphaeropleales</taxon>
        <taxon>Scenedesmaceae</taxon>
        <taxon>Tetradesmus</taxon>
    </lineage>
</organism>